<protein>
    <submittedName>
        <fullName evidence="2">Uncharacterized protein</fullName>
    </submittedName>
</protein>
<reference evidence="3" key="2">
    <citation type="submission" date="2019-10" db="EMBL/GenBank/DDBJ databases">
        <title>Conservation and host-specific expression of non-tandemly repeated heterogenous ribosome RNA gene in arbuscular mycorrhizal fungi.</title>
        <authorList>
            <person name="Maeda T."/>
            <person name="Kobayashi Y."/>
            <person name="Nakagawa T."/>
            <person name="Ezawa T."/>
            <person name="Yamaguchi K."/>
            <person name="Bino T."/>
            <person name="Nishimoto Y."/>
            <person name="Shigenobu S."/>
            <person name="Kawaguchi M."/>
        </authorList>
    </citation>
    <scope>NUCLEOTIDE SEQUENCE</scope>
    <source>
        <strain evidence="3">HR1</strain>
    </source>
</reference>
<sequence>MLNPKIISPLKFNQNTKGALLKRVIPLSIIIGLLICYKYFVEISYEITFPVPNTPNTPVVPVVTNIPITTNVNNNDEVNNINTDPLFTEKHEYKFRVKLDEIKAVYQVMDIIRIIIEPRHPSLANKLDSTFFRVTITGTTIFTPQLVSSSNSSVLVYEAPLMDKGNYIVQARLIFYDYKEIYSFESPETLDPKSSPKVEKIDRVIVNGDFRFKVEQSPIWERLKPELPYSCSDISILRGRWSGDLSRFIPYSCIIPNYPKKPSLELEISKKGSFRYTWIRFLGDSNTRRLFFKLKSRLGASCDAMIQDGQNKDKITQAFCKVNYTETEFLGEKDSRPREVYLTFEWYYPGSRYSLETLLDNTFEQSCKLHDKCVKNIQCDFSNQKNSNTTKNICPTKLADQTFISIGSHTPGWNVDRIDNYLGKVFQQIHENYREKITFITTNVVNIHNIPNYYTNQYLIRNNIRITKANEILRKYVDNSQKDGYNIDLLDFFGTTQPIWEYSADAVHYQDRVYYEQARLVLDRLVSYIKTIH</sequence>
<keyword evidence="1" id="KW-0472">Membrane</keyword>
<evidence type="ECO:0000256" key="1">
    <source>
        <dbReference type="SAM" id="Phobius"/>
    </source>
</evidence>
<keyword evidence="4" id="KW-1185">Reference proteome</keyword>
<accession>A0A2Z6RU35</accession>
<keyword evidence="1" id="KW-0812">Transmembrane</keyword>
<feature type="transmembrane region" description="Helical" evidence="1">
    <location>
        <begin position="20"/>
        <end position="40"/>
    </location>
</feature>
<reference evidence="2 4" key="1">
    <citation type="submission" date="2017-11" db="EMBL/GenBank/DDBJ databases">
        <title>The genome of Rhizophagus clarus HR1 reveals common genetic basis of auxotrophy among arbuscular mycorrhizal fungi.</title>
        <authorList>
            <person name="Kobayashi Y."/>
        </authorList>
    </citation>
    <scope>NUCLEOTIDE SEQUENCE [LARGE SCALE GENOMIC DNA]</scope>
    <source>
        <strain evidence="2 4">HR1</strain>
    </source>
</reference>
<dbReference type="EMBL" id="BEXD01003046">
    <property type="protein sequence ID" value="GBC00082.1"/>
    <property type="molecule type" value="Genomic_DNA"/>
</dbReference>
<dbReference type="OrthoDB" id="2317628at2759"/>
<dbReference type="AlphaFoldDB" id="A0A2Z6RU35"/>
<proteinExistence type="predicted"/>
<evidence type="ECO:0000313" key="2">
    <source>
        <dbReference type="EMBL" id="GBC00082.1"/>
    </source>
</evidence>
<name>A0A2Z6RU35_9GLOM</name>
<dbReference type="SUPFAM" id="SSF52266">
    <property type="entry name" value="SGNH hydrolase"/>
    <property type="match status" value="1"/>
</dbReference>
<dbReference type="EMBL" id="BLAL01000063">
    <property type="protein sequence ID" value="GES82852.1"/>
    <property type="molecule type" value="Genomic_DNA"/>
</dbReference>
<keyword evidence="1" id="KW-1133">Transmembrane helix</keyword>
<dbReference type="Proteomes" id="UP000615446">
    <property type="component" value="Unassembled WGS sequence"/>
</dbReference>
<comment type="caution">
    <text evidence="2">The sequence shown here is derived from an EMBL/GenBank/DDBJ whole genome shotgun (WGS) entry which is preliminary data.</text>
</comment>
<organism evidence="2 4">
    <name type="scientific">Rhizophagus clarus</name>
    <dbReference type="NCBI Taxonomy" id="94130"/>
    <lineage>
        <taxon>Eukaryota</taxon>
        <taxon>Fungi</taxon>
        <taxon>Fungi incertae sedis</taxon>
        <taxon>Mucoromycota</taxon>
        <taxon>Glomeromycotina</taxon>
        <taxon>Glomeromycetes</taxon>
        <taxon>Glomerales</taxon>
        <taxon>Glomeraceae</taxon>
        <taxon>Rhizophagus</taxon>
    </lineage>
</organism>
<evidence type="ECO:0000313" key="3">
    <source>
        <dbReference type="EMBL" id="GES82852.1"/>
    </source>
</evidence>
<gene>
    <name evidence="3" type="ORF">RCL2_001003500</name>
    <name evidence="2" type="ORF">RclHR1_03740006</name>
</gene>
<dbReference type="Proteomes" id="UP000247702">
    <property type="component" value="Unassembled WGS sequence"/>
</dbReference>
<evidence type="ECO:0000313" key="4">
    <source>
        <dbReference type="Proteomes" id="UP000247702"/>
    </source>
</evidence>